<dbReference type="EMBL" id="PDND01000174">
    <property type="protein sequence ID" value="PGH30410.1"/>
    <property type="molecule type" value="Genomic_DNA"/>
</dbReference>
<dbReference type="AlphaFoldDB" id="A0A2B7ZAL8"/>
<name>A0A2B7ZAL8_9EURO</name>
<dbReference type="Proteomes" id="UP000226031">
    <property type="component" value="Unassembled WGS sequence"/>
</dbReference>
<accession>A0A2B7ZAL8</accession>
<gene>
    <name evidence="1" type="ORF">GX50_06815</name>
</gene>
<keyword evidence="2" id="KW-1185">Reference proteome</keyword>
<sequence>MPPAKCLRGHPCKSDLTSAISSCSDTLPNVPILSPCIQRKNQNKDNSHDLKHTIPTLGMKLSSFSYQLFISEEGRQVNEPEEDVEVDEKGKCFFHGLEPGSCVRCLKYGGFVGDEAVLTRVMKIILYDSSPFELIPMSVELRPALSLYLCWQTLSDIDIINYGSY</sequence>
<evidence type="ECO:0000313" key="1">
    <source>
        <dbReference type="EMBL" id="PGH30410.1"/>
    </source>
</evidence>
<protein>
    <submittedName>
        <fullName evidence="1">Uncharacterized protein</fullName>
    </submittedName>
</protein>
<reference evidence="1 2" key="1">
    <citation type="submission" date="2017-10" db="EMBL/GenBank/DDBJ databases">
        <title>Comparative genomics in systemic dimorphic fungi from Ajellomycetaceae.</title>
        <authorList>
            <person name="Munoz J.F."/>
            <person name="Mcewen J.G."/>
            <person name="Clay O.K."/>
            <person name="Cuomo C.A."/>
        </authorList>
    </citation>
    <scope>NUCLEOTIDE SEQUENCE [LARGE SCALE GENOMIC DNA]</scope>
    <source>
        <strain evidence="1 2">UAMH4076</strain>
    </source>
</reference>
<evidence type="ECO:0000313" key="2">
    <source>
        <dbReference type="Proteomes" id="UP000226031"/>
    </source>
</evidence>
<proteinExistence type="predicted"/>
<comment type="caution">
    <text evidence="1">The sequence shown here is derived from an EMBL/GenBank/DDBJ whole genome shotgun (WGS) entry which is preliminary data.</text>
</comment>
<organism evidence="1 2">
    <name type="scientific">[Emmonsia] crescens</name>
    <dbReference type="NCBI Taxonomy" id="73230"/>
    <lineage>
        <taxon>Eukaryota</taxon>
        <taxon>Fungi</taxon>
        <taxon>Dikarya</taxon>
        <taxon>Ascomycota</taxon>
        <taxon>Pezizomycotina</taxon>
        <taxon>Eurotiomycetes</taxon>
        <taxon>Eurotiomycetidae</taxon>
        <taxon>Onygenales</taxon>
        <taxon>Ajellomycetaceae</taxon>
        <taxon>Emergomyces</taxon>
    </lineage>
</organism>